<dbReference type="SMART" id="SM00893">
    <property type="entry name" value="ETF"/>
    <property type="match status" value="1"/>
</dbReference>
<dbReference type="InterPro" id="IPR014730">
    <property type="entry name" value="ETF_a/b_N"/>
</dbReference>
<dbReference type="Pfam" id="PF01012">
    <property type="entry name" value="ETF"/>
    <property type="match status" value="1"/>
</dbReference>
<keyword evidence="3" id="KW-0249">Electron transport</keyword>
<dbReference type="InterPro" id="IPR012255">
    <property type="entry name" value="ETF_b"/>
</dbReference>
<dbReference type="HOGENOM" id="CLU_060196_1_0_10"/>
<proteinExistence type="inferred from homology"/>
<dbReference type="PIRSF" id="PIRSF000090">
    <property type="entry name" value="Beta-ETF"/>
    <property type="match status" value="1"/>
</dbReference>
<dbReference type="RefSeq" id="WP_012500341.1">
    <property type="nucleotide sequence ID" value="NC_011026.1"/>
</dbReference>
<evidence type="ECO:0000256" key="3">
    <source>
        <dbReference type="ARBA" id="ARBA00022982"/>
    </source>
</evidence>
<evidence type="ECO:0000313" key="5">
    <source>
        <dbReference type="EMBL" id="ACF14257.1"/>
    </source>
</evidence>
<dbReference type="AlphaFoldDB" id="B3QTQ9"/>
<comment type="similarity">
    <text evidence="1">Belongs to the ETF beta-subunit/FixA family.</text>
</comment>
<accession>B3QTQ9</accession>
<keyword evidence="6" id="KW-1185">Reference proteome</keyword>
<protein>
    <submittedName>
        <fullName evidence="5">Electron transfer flavoprotein alpha/beta-subunit</fullName>
    </submittedName>
</protein>
<sequence>MNLAVCLTQVPDTAARLKISTDSQTIDSEGISFVLNPYDEYALEEALQVKGSVLGARVTVFCVGDDSFQPTIRKAFAMGADDAVLIENQTYESFDVANALANVIRAQFNGLPDIIFLGKESIATNDAQVGAMLGELLQMPAVCVVTSFKLEGSLAKLEREIEGGSELLEIELPLILTAQKGLNLPRQPNMKGMMLAKKKQILKQTADMSAAGKTHNTKLELPPKKAPGKILETVKQLVDALKHEASVI</sequence>
<dbReference type="PANTHER" id="PTHR21294">
    <property type="entry name" value="ELECTRON TRANSFER FLAVOPROTEIN BETA-SUBUNIT"/>
    <property type="match status" value="1"/>
</dbReference>
<feature type="domain" description="Electron transfer flavoprotein alpha/beta-subunit N-terminal" evidence="4">
    <location>
        <begin position="23"/>
        <end position="205"/>
    </location>
</feature>
<evidence type="ECO:0000256" key="2">
    <source>
        <dbReference type="ARBA" id="ARBA00022448"/>
    </source>
</evidence>
<dbReference type="Proteomes" id="UP000001208">
    <property type="component" value="Chromosome"/>
</dbReference>
<dbReference type="InterPro" id="IPR014729">
    <property type="entry name" value="Rossmann-like_a/b/a_fold"/>
</dbReference>
<reference evidence="5 6" key="1">
    <citation type="submission" date="2008-06" db="EMBL/GenBank/DDBJ databases">
        <title>Complete sequence of Chloroherpeton thalassium ATCC 35110.</title>
        <authorList>
            <consortium name="US DOE Joint Genome Institute"/>
            <person name="Lucas S."/>
            <person name="Copeland A."/>
            <person name="Lapidus A."/>
            <person name="Glavina del Rio T."/>
            <person name="Dalin E."/>
            <person name="Tice H."/>
            <person name="Bruce D."/>
            <person name="Goodwin L."/>
            <person name="Pitluck S."/>
            <person name="Schmutz J."/>
            <person name="Larimer F."/>
            <person name="Land M."/>
            <person name="Hauser L."/>
            <person name="Kyrpides N."/>
            <person name="Mikhailova N."/>
            <person name="Liu Z."/>
            <person name="Li T."/>
            <person name="Zhao F."/>
            <person name="Overmann J."/>
            <person name="Bryant D.A."/>
            <person name="Richardson P."/>
        </authorList>
    </citation>
    <scope>NUCLEOTIDE SEQUENCE [LARGE SCALE GENOMIC DNA]</scope>
    <source>
        <strain evidence="6">ATCC 35110 / GB-78</strain>
    </source>
</reference>
<dbReference type="STRING" id="517418.Ctha_1800"/>
<dbReference type="eggNOG" id="COG2086">
    <property type="taxonomic scope" value="Bacteria"/>
</dbReference>
<name>B3QTQ9_CHLT3</name>
<organism evidence="5 6">
    <name type="scientific">Chloroherpeton thalassium (strain ATCC 35110 / GB-78)</name>
    <dbReference type="NCBI Taxonomy" id="517418"/>
    <lineage>
        <taxon>Bacteria</taxon>
        <taxon>Pseudomonadati</taxon>
        <taxon>Chlorobiota</taxon>
        <taxon>Chlorobiia</taxon>
        <taxon>Chlorobiales</taxon>
        <taxon>Chloroherpetonaceae</taxon>
        <taxon>Chloroherpeton</taxon>
    </lineage>
</organism>
<dbReference type="GO" id="GO:0009055">
    <property type="term" value="F:electron transfer activity"/>
    <property type="evidence" value="ECO:0007669"/>
    <property type="project" value="InterPro"/>
</dbReference>
<evidence type="ECO:0000256" key="1">
    <source>
        <dbReference type="ARBA" id="ARBA00007557"/>
    </source>
</evidence>
<evidence type="ECO:0000259" key="4">
    <source>
        <dbReference type="SMART" id="SM00893"/>
    </source>
</evidence>
<keyword evidence="2" id="KW-0813">Transport</keyword>
<evidence type="ECO:0000313" key="6">
    <source>
        <dbReference type="Proteomes" id="UP000001208"/>
    </source>
</evidence>
<dbReference type="OrthoDB" id="9804960at2"/>
<dbReference type="Gene3D" id="3.40.50.620">
    <property type="entry name" value="HUPs"/>
    <property type="match status" value="1"/>
</dbReference>
<gene>
    <name evidence="5" type="ordered locus">Ctha_1800</name>
</gene>
<dbReference type="KEGG" id="cts:Ctha_1800"/>
<dbReference type="PANTHER" id="PTHR21294:SF8">
    <property type="entry name" value="ELECTRON TRANSFER FLAVOPROTEIN SUBUNIT BETA"/>
    <property type="match status" value="1"/>
</dbReference>
<dbReference type="EMBL" id="CP001100">
    <property type="protein sequence ID" value="ACF14257.1"/>
    <property type="molecule type" value="Genomic_DNA"/>
</dbReference>
<dbReference type="SUPFAM" id="SSF52402">
    <property type="entry name" value="Adenine nucleotide alpha hydrolases-like"/>
    <property type="match status" value="1"/>
</dbReference>